<dbReference type="AlphaFoldDB" id="A0A0C2GN17"/>
<evidence type="ECO:0008006" key="4">
    <source>
        <dbReference type="Google" id="ProtNLM"/>
    </source>
</evidence>
<reference evidence="2 3" key="1">
    <citation type="submission" date="2013-12" db="EMBL/GenBank/DDBJ databases">
        <title>Draft genome of the parsitic nematode Ancylostoma duodenale.</title>
        <authorList>
            <person name="Mitreva M."/>
        </authorList>
    </citation>
    <scope>NUCLEOTIDE SEQUENCE [LARGE SCALE GENOMIC DNA]</scope>
    <source>
        <strain evidence="2 3">Zhejiang</strain>
    </source>
</reference>
<organism evidence="2 3">
    <name type="scientific">Ancylostoma duodenale</name>
    <dbReference type="NCBI Taxonomy" id="51022"/>
    <lineage>
        <taxon>Eukaryota</taxon>
        <taxon>Metazoa</taxon>
        <taxon>Ecdysozoa</taxon>
        <taxon>Nematoda</taxon>
        <taxon>Chromadorea</taxon>
        <taxon>Rhabditida</taxon>
        <taxon>Rhabditina</taxon>
        <taxon>Rhabditomorpha</taxon>
        <taxon>Strongyloidea</taxon>
        <taxon>Ancylostomatidae</taxon>
        <taxon>Ancylostomatinae</taxon>
        <taxon>Ancylostoma</taxon>
    </lineage>
</organism>
<dbReference type="PANTHER" id="PTHR37984">
    <property type="entry name" value="PROTEIN CBG26694"/>
    <property type="match status" value="1"/>
</dbReference>
<dbReference type="EMBL" id="KN729126">
    <property type="protein sequence ID" value="KIH62705.1"/>
    <property type="molecule type" value="Genomic_DNA"/>
</dbReference>
<evidence type="ECO:0000313" key="2">
    <source>
        <dbReference type="EMBL" id="KIH62705.1"/>
    </source>
</evidence>
<feature type="compositionally biased region" description="Polar residues" evidence="1">
    <location>
        <begin position="280"/>
        <end position="289"/>
    </location>
</feature>
<feature type="compositionally biased region" description="Low complexity" evidence="1">
    <location>
        <begin position="263"/>
        <end position="277"/>
    </location>
</feature>
<evidence type="ECO:0000313" key="3">
    <source>
        <dbReference type="Proteomes" id="UP000054047"/>
    </source>
</evidence>
<protein>
    <recommendedName>
        <fullName evidence="4">Integrase catalytic domain-containing protein</fullName>
    </recommendedName>
</protein>
<keyword evidence="3" id="KW-1185">Reference proteome</keyword>
<feature type="non-terminal residue" evidence="2">
    <location>
        <position position="1"/>
    </location>
</feature>
<dbReference type="PANTHER" id="PTHR37984:SF5">
    <property type="entry name" value="PROTEIN NYNRIN-LIKE"/>
    <property type="match status" value="1"/>
</dbReference>
<dbReference type="GO" id="GO:0003676">
    <property type="term" value="F:nucleic acid binding"/>
    <property type="evidence" value="ECO:0007669"/>
    <property type="project" value="InterPro"/>
</dbReference>
<name>A0A0C2GN17_9BILA</name>
<dbReference type="OrthoDB" id="5861663at2759"/>
<dbReference type="SUPFAM" id="SSF53098">
    <property type="entry name" value="Ribonuclease H-like"/>
    <property type="match status" value="1"/>
</dbReference>
<gene>
    <name evidence="2" type="ORF">ANCDUO_07008</name>
</gene>
<feature type="region of interest" description="Disordered" evidence="1">
    <location>
        <begin position="215"/>
        <end position="311"/>
    </location>
</feature>
<feature type="compositionally biased region" description="Basic residues" evidence="1">
    <location>
        <begin position="215"/>
        <end position="228"/>
    </location>
</feature>
<feature type="compositionally biased region" description="Polar residues" evidence="1">
    <location>
        <begin position="141"/>
        <end position="159"/>
    </location>
</feature>
<dbReference type="InterPro" id="IPR050951">
    <property type="entry name" value="Retrovirus_Pol_polyprotein"/>
</dbReference>
<proteinExistence type="predicted"/>
<feature type="region of interest" description="Disordered" evidence="1">
    <location>
        <begin position="141"/>
        <end position="175"/>
    </location>
</feature>
<sequence>LRCFGPAFSPRYFQECQEVAKAPIKTEIFSWPIEENPWSRIHIDYAGPIDRRMFLIIVDAYSKWPEMIEMSSTTSKATIRQLDRQWNSVHVDGIRGFLQTQRYYPHAIPTFAPTVEGTGREPFFPSWTITSRELLATSSPHTALTTHNSPKSAYVSKQRQFNRHNGSRPKSFEPKETAWVREFRQGRNRWTSATVDARHGHAAAYDVLISRSIQRRHATQMRPNRSRHTKETIPDLTDVPTEPSRSSQPSPRRSTIPLASANTMPTQTTTSMSSTETSDPKTATPQTQERGQRVRQPPKRLQVNPSRKSDA</sequence>
<dbReference type="Gene3D" id="3.30.420.10">
    <property type="entry name" value="Ribonuclease H-like superfamily/Ribonuclease H"/>
    <property type="match status" value="1"/>
</dbReference>
<dbReference type="Proteomes" id="UP000054047">
    <property type="component" value="Unassembled WGS sequence"/>
</dbReference>
<dbReference type="InterPro" id="IPR012337">
    <property type="entry name" value="RNaseH-like_sf"/>
</dbReference>
<evidence type="ECO:0000256" key="1">
    <source>
        <dbReference type="SAM" id="MobiDB-lite"/>
    </source>
</evidence>
<feature type="compositionally biased region" description="Low complexity" evidence="1">
    <location>
        <begin position="243"/>
        <end position="254"/>
    </location>
</feature>
<accession>A0A0C2GN17</accession>
<dbReference type="InterPro" id="IPR036397">
    <property type="entry name" value="RNaseH_sf"/>
</dbReference>